<dbReference type="NCBIfam" id="TIGR02841">
    <property type="entry name" value="spore_YyaC"/>
    <property type="match status" value="1"/>
</dbReference>
<organism evidence="1 2">
    <name type="scientific">Piscibacillus salipiscarius</name>
    <dbReference type="NCBI Taxonomy" id="299480"/>
    <lineage>
        <taxon>Bacteria</taxon>
        <taxon>Bacillati</taxon>
        <taxon>Bacillota</taxon>
        <taxon>Bacilli</taxon>
        <taxon>Bacillales</taxon>
        <taxon>Bacillaceae</taxon>
        <taxon>Piscibacillus</taxon>
    </lineage>
</organism>
<dbReference type="Pfam" id="PF06866">
    <property type="entry name" value="DUF1256"/>
    <property type="match status" value="1"/>
</dbReference>
<keyword evidence="2" id="KW-1185">Reference proteome</keyword>
<dbReference type="Proteomes" id="UP001597452">
    <property type="component" value="Unassembled WGS sequence"/>
</dbReference>
<dbReference type="SUPFAM" id="SSF53163">
    <property type="entry name" value="HybD-like"/>
    <property type="match status" value="1"/>
</dbReference>
<dbReference type="GO" id="GO:0008233">
    <property type="term" value="F:peptidase activity"/>
    <property type="evidence" value="ECO:0007669"/>
    <property type="project" value="UniProtKB-KW"/>
</dbReference>
<comment type="caution">
    <text evidence="1">The sequence shown here is derived from an EMBL/GenBank/DDBJ whole genome shotgun (WGS) entry which is preliminary data.</text>
</comment>
<dbReference type="GO" id="GO:0006508">
    <property type="term" value="P:proteolysis"/>
    <property type="evidence" value="ECO:0007669"/>
    <property type="project" value="UniProtKB-KW"/>
</dbReference>
<evidence type="ECO:0000313" key="2">
    <source>
        <dbReference type="Proteomes" id="UP001597452"/>
    </source>
</evidence>
<keyword evidence="1" id="KW-0645">Protease</keyword>
<dbReference type="InterPro" id="IPR023430">
    <property type="entry name" value="Pept_HybD-like_dom_sf"/>
</dbReference>
<protein>
    <submittedName>
        <fullName evidence="1">Spore protease YyaC</fullName>
    </submittedName>
</protein>
<evidence type="ECO:0000313" key="1">
    <source>
        <dbReference type="EMBL" id="MFD2638466.1"/>
    </source>
</evidence>
<reference evidence="2" key="1">
    <citation type="journal article" date="2019" name="Int. J. Syst. Evol. Microbiol.">
        <title>The Global Catalogue of Microorganisms (GCM) 10K type strain sequencing project: providing services to taxonomists for standard genome sequencing and annotation.</title>
        <authorList>
            <consortium name="The Broad Institute Genomics Platform"/>
            <consortium name="The Broad Institute Genome Sequencing Center for Infectious Disease"/>
            <person name="Wu L."/>
            <person name="Ma J."/>
        </authorList>
    </citation>
    <scope>NUCLEOTIDE SEQUENCE [LARGE SCALE GENOMIC DNA]</scope>
    <source>
        <strain evidence="2">TISTR 1571</strain>
    </source>
</reference>
<dbReference type="RefSeq" id="WP_377328161.1">
    <property type="nucleotide sequence ID" value="NZ_JBHUMZ010000017.1"/>
</dbReference>
<gene>
    <name evidence="1" type="primary">yyaC</name>
    <name evidence="1" type="ORF">ACFSW4_06300</name>
</gene>
<sequence>MTSINNRPTSMNLPTDDTSFCLNLFNTIKETINADQPIIILCIGTDRSTGDSLGPFIGHYLSLKPLSKLHVYGTIDQPVHAKNLHETIKSIYQTHSNPYVIAIDAALSSMSKVKSVDVVYGPLLPGAALQKELPAVGDISIKGYVNVSGFMEFSILQNTRLSVVIKMAKQIAQGLYYTDVYLKHQSSIFKLKGAQ</sequence>
<name>A0ABW5Q9F3_9BACI</name>
<dbReference type="EMBL" id="JBHUMZ010000017">
    <property type="protein sequence ID" value="MFD2638466.1"/>
    <property type="molecule type" value="Genomic_DNA"/>
</dbReference>
<keyword evidence="1" id="KW-0378">Hydrolase</keyword>
<dbReference type="InterPro" id="IPR009665">
    <property type="entry name" value="YyaC"/>
</dbReference>
<accession>A0ABW5Q9F3</accession>
<proteinExistence type="predicted"/>